<dbReference type="AlphaFoldDB" id="A3VGW9"/>
<feature type="compositionally biased region" description="Basic residues" evidence="1">
    <location>
        <begin position="20"/>
        <end position="31"/>
    </location>
</feature>
<reference evidence="2 3" key="1">
    <citation type="journal article" date="2010" name="J. Bacteriol.">
        <title>Genome sequences of Pelagibaca bermudensis HTCC2601T and Maritimibacter alkaliphilus HTCC2654T, the type strains of two marine Roseobacter genera.</title>
        <authorList>
            <person name="Thrash J.C."/>
            <person name="Cho J.C."/>
            <person name="Ferriera S."/>
            <person name="Johnson J."/>
            <person name="Vergin K.L."/>
            <person name="Giovannoni S.J."/>
        </authorList>
    </citation>
    <scope>NUCLEOTIDE SEQUENCE [LARGE SCALE GENOMIC DNA]</scope>
    <source>
        <strain evidence="2 3">HTCC2654</strain>
    </source>
</reference>
<proteinExistence type="predicted"/>
<protein>
    <submittedName>
        <fullName evidence="2">Uncharacterized protein</fullName>
    </submittedName>
</protein>
<dbReference type="HOGENOM" id="CLU_2880583_0_0_5"/>
<gene>
    <name evidence="2" type="ORF">RB2654_14600</name>
</gene>
<feature type="region of interest" description="Disordered" evidence="1">
    <location>
        <begin position="1"/>
        <end position="63"/>
    </location>
</feature>
<dbReference type="Proteomes" id="UP000002931">
    <property type="component" value="Unassembled WGS sequence"/>
</dbReference>
<organism evidence="2 3">
    <name type="scientific">Maritimibacter alkaliphilus HTCC2654</name>
    <dbReference type="NCBI Taxonomy" id="314271"/>
    <lineage>
        <taxon>Bacteria</taxon>
        <taxon>Pseudomonadati</taxon>
        <taxon>Pseudomonadota</taxon>
        <taxon>Alphaproteobacteria</taxon>
        <taxon>Rhodobacterales</taxon>
        <taxon>Roseobacteraceae</taxon>
        <taxon>Maritimibacter</taxon>
    </lineage>
</organism>
<evidence type="ECO:0000313" key="2">
    <source>
        <dbReference type="EMBL" id="EAQ12524.1"/>
    </source>
</evidence>
<accession>A3VGW9</accession>
<sequence>MRSDTPVSPARRAAVTGGGSRRRVSSRRNRRSERLMSPPDGNCQYGGSITRAVTQATRKENRC</sequence>
<comment type="caution">
    <text evidence="2">The sequence shown here is derived from an EMBL/GenBank/DDBJ whole genome shotgun (WGS) entry which is preliminary data.</text>
</comment>
<feature type="compositionally biased region" description="Polar residues" evidence="1">
    <location>
        <begin position="45"/>
        <end position="56"/>
    </location>
</feature>
<name>A3VGW9_9RHOB</name>
<evidence type="ECO:0000256" key="1">
    <source>
        <dbReference type="SAM" id="MobiDB-lite"/>
    </source>
</evidence>
<dbReference type="EMBL" id="AAMT01000008">
    <property type="protein sequence ID" value="EAQ12524.1"/>
    <property type="molecule type" value="Genomic_DNA"/>
</dbReference>
<keyword evidence="3" id="KW-1185">Reference proteome</keyword>
<evidence type="ECO:0000313" key="3">
    <source>
        <dbReference type="Proteomes" id="UP000002931"/>
    </source>
</evidence>